<keyword evidence="3" id="KW-1185">Reference proteome</keyword>
<keyword evidence="2" id="KW-0614">Plasmid</keyword>
<sequence>MIRGRAGHVGRQARPRSGRGRDARVRDARVRRQARCRRARGSLARTGRQARRHPARAGVRGRHGRLRERLGVVRAVSHEEVQQPHHGRARGREQHAVREGEAGADGQAGQSRGGAHEECPRK</sequence>
<feature type="compositionally biased region" description="Basic and acidic residues" evidence="1">
    <location>
        <begin position="67"/>
        <end position="83"/>
    </location>
</feature>
<proteinExistence type="predicted"/>
<feature type="compositionally biased region" description="Basic and acidic residues" evidence="1">
    <location>
        <begin position="90"/>
        <end position="101"/>
    </location>
</feature>
<feature type="compositionally biased region" description="Basic residues" evidence="1">
    <location>
        <begin position="48"/>
        <end position="66"/>
    </location>
</feature>
<dbReference type="AlphaFoldDB" id="A0A2Z4JF41"/>
<feature type="compositionally biased region" description="Basic residues" evidence="1">
    <location>
        <begin position="31"/>
        <end position="40"/>
    </location>
</feature>
<accession>A0A2Z4JF41</accession>
<evidence type="ECO:0000313" key="3">
    <source>
        <dbReference type="Proteomes" id="UP000249616"/>
    </source>
</evidence>
<evidence type="ECO:0000313" key="2">
    <source>
        <dbReference type="EMBL" id="AWW43193.1"/>
    </source>
</evidence>
<gene>
    <name evidence="2" type="ORF">DN051_42075</name>
</gene>
<dbReference type="Proteomes" id="UP000249616">
    <property type="component" value="Plasmid unnamed1"/>
</dbReference>
<feature type="region of interest" description="Disordered" evidence="1">
    <location>
        <begin position="1"/>
        <end position="122"/>
    </location>
</feature>
<protein>
    <submittedName>
        <fullName evidence="2">Uncharacterized protein</fullName>
    </submittedName>
</protein>
<feature type="compositionally biased region" description="Basic and acidic residues" evidence="1">
    <location>
        <begin position="19"/>
        <end position="30"/>
    </location>
</feature>
<reference evidence="3" key="1">
    <citation type="submission" date="2018-06" db="EMBL/GenBank/DDBJ databases">
        <authorList>
            <person name="Li K."/>
        </authorList>
    </citation>
    <scope>NUCLEOTIDE SEQUENCE [LARGE SCALE GENOMIC DNA]</scope>
    <source>
        <strain evidence="3">ZFG47</strain>
        <plasmid evidence="3">unnamed1</plasmid>
    </source>
</reference>
<feature type="compositionally biased region" description="Basic residues" evidence="1">
    <location>
        <begin position="1"/>
        <end position="18"/>
    </location>
</feature>
<geneLocation type="plasmid" evidence="2 3">
    <name>unnamed1</name>
</geneLocation>
<organism evidence="2 3">
    <name type="scientific">Streptomyces cadmiisoli</name>
    <dbReference type="NCBI Taxonomy" id="2184053"/>
    <lineage>
        <taxon>Bacteria</taxon>
        <taxon>Bacillati</taxon>
        <taxon>Actinomycetota</taxon>
        <taxon>Actinomycetes</taxon>
        <taxon>Kitasatosporales</taxon>
        <taxon>Streptomycetaceae</taxon>
        <taxon>Streptomyces</taxon>
        <taxon>Streptomyces aurantiacus group</taxon>
    </lineage>
</organism>
<dbReference type="EMBL" id="CP030074">
    <property type="protein sequence ID" value="AWW43193.1"/>
    <property type="molecule type" value="Genomic_DNA"/>
</dbReference>
<evidence type="ECO:0000256" key="1">
    <source>
        <dbReference type="SAM" id="MobiDB-lite"/>
    </source>
</evidence>
<dbReference type="KEGG" id="scad:DN051_42075"/>
<name>A0A2Z4JF41_9ACTN</name>